<evidence type="ECO:0000313" key="3">
    <source>
        <dbReference type="Proteomes" id="UP000003560"/>
    </source>
</evidence>
<dbReference type="HOGENOM" id="CLU_015040_0_0_11"/>
<feature type="domain" description="Calcineurin-like phosphoesterase" evidence="1">
    <location>
        <begin position="151"/>
        <end position="405"/>
    </location>
</feature>
<accession>B6G8L4</accession>
<evidence type="ECO:0000259" key="1">
    <source>
        <dbReference type="Pfam" id="PF00149"/>
    </source>
</evidence>
<protein>
    <recommendedName>
        <fullName evidence="1">Calcineurin-like phosphoesterase domain-containing protein</fullName>
    </recommendedName>
</protein>
<dbReference type="InterPro" id="IPR051158">
    <property type="entry name" value="Metallophosphoesterase_sf"/>
</dbReference>
<dbReference type="Gene3D" id="3.60.21.10">
    <property type="match status" value="1"/>
</dbReference>
<organism evidence="2 3">
    <name type="scientific">Collinsella stercoris DSM 13279</name>
    <dbReference type="NCBI Taxonomy" id="445975"/>
    <lineage>
        <taxon>Bacteria</taxon>
        <taxon>Bacillati</taxon>
        <taxon>Actinomycetota</taxon>
        <taxon>Coriobacteriia</taxon>
        <taxon>Coriobacteriales</taxon>
        <taxon>Coriobacteriaceae</taxon>
        <taxon>Collinsella</taxon>
    </lineage>
</organism>
<dbReference type="InterPro" id="IPR029052">
    <property type="entry name" value="Metallo-depent_PP-like"/>
</dbReference>
<proteinExistence type="predicted"/>
<gene>
    <name evidence="2" type="ORF">COLSTE_00405</name>
</gene>
<sequence>MAVRSYPISLQDASSEFISKELCMWALDQDPMNLEYIPSPDSPLIEYAIDKKTPSDNEDPCPLLSIGLCRRALQRNPELHIDTLPSQIQEQLKAEGLIASPDSIITITPIKSAIPYCKDKTLFRIPKTISKDSHFIYDLTEGDGPARTLYYITDLHLEFQIEKAGKNGNSEHDVAYEAHNYTEDDIRKRIKRKLKTLVNSADNQYDMLLIGGDVANSIELESIFYEELTSHDGWKGEIVCILGNHELIADGTKTCSPRKCTAGESIDEIVSAYRKAIGPRATLLENQLYMLYKGRKRVVLDEADIINSSVDELTEACNMSSMLILGGIGFSGLNPIYNANSILYNSSMTLEEDVARSKRFRAVYEKVLTCAENLRVIVLTHTQMADWSTDAYNPKGIYVNGHTHQNTLLLDKSGVILSDNQIGYAPRPWKLKGFNLDIRRVDIFASYPDGAHQIGHDQYIEFNRCMGISVQSCKYPGEIYALKRCGYYMFILKDGERLYLLVGGRRNKLTHEIDYYFEHLPVYVDRVQGAFGPYQNALHMIADEVKQFGGSGTEHGCIVDIDYFNHIYLNPFDGKLTPYFAWDMDNKITFKTVGQLLNGSPFLLQESSMLERYKKLSKRRALPMLSGHDNDNEGMATIPSLVLDRAIYKPSRIMRSIQYLFDQNIIRLWRDEILSFDPSIANTQLIYAIEQAEQECNETSGNY</sequence>
<reference evidence="2 3" key="2">
    <citation type="submission" date="2008-10" db="EMBL/GenBank/DDBJ databases">
        <authorList>
            <person name="Fulton L."/>
            <person name="Clifton S."/>
            <person name="Fulton B."/>
            <person name="Xu J."/>
            <person name="Minx P."/>
            <person name="Pepin K.H."/>
            <person name="Johnson M."/>
            <person name="Thiruvilangam P."/>
            <person name="Bhonagiri V."/>
            <person name="Nash W.E."/>
            <person name="Mardis E.R."/>
            <person name="Wilson R.K."/>
        </authorList>
    </citation>
    <scope>NUCLEOTIDE SEQUENCE [LARGE SCALE GENOMIC DNA]</scope>
    <source>
        <strain evidence="2 3">DSM 13279</strain>
    </source>
</reference>
<dbReference type="eggNOG" id="COG1409">
    <property type="taxonomic scope" value="Bacteria"/>
</dbReference>
<keyword evidence="3" id="KW-1185">Reference proteome</keyword>
<dbReference type="Pfam" id="PF00149">
    <property type="entry name" value="Metallophos"/>
    <property type="match status" value="1"/>
</dbReference>
<dbReference type="EMBL" id="ABXJ01000022">
    <property type="protein sequence ID" value="EEA91399.1"/>
    <property type="molecule type" value="Genomic_DNA"/>
</dbReference>
<dbReference type="GO" id="GO:0016787">
    <property type="term" value="F:hydrolase activity"/>
    <property type="evidence" value="ECO:0007669"/>
    <property type="project" value="InterPro"/>
</dbReference>
<dbReference type="InterPro" id="IPR004843">
    <property type="entry name" value="Calcineurin-like_PHP"/>
</dbReference>
<name>B6G8L4_9ACTN</name>
<dbReference type="AlphaFoldDB" id="B6G8L4"/>
<dbReference type="PANTHER" id="PTHR31302">
    <property type="entry name" value="TRANSMEMBRANE PROTEIN WITH METALLOPHOSPHOESTERASE DOMAIN-RELATED"/>
    <property type="match status" value="1"/>
</dbReference>
<comment type="caution">
    <text evidence="2">The sequence shown here is derived from an EMBL/GenBank/DDBJ whole genome shotgun (WGS) entry which is preliminary data.</text>
</comment>
<reference evidence="2 3" key="1">
    <citation type="submission" date="2008-10" db="EMBL/GenBank/DDBJ databases">
        <title>Draft genome sequence of Collinsella stercoris (DSM 13279).</title>
        <authorList>
            <person name="Sudarsanam P."/>
            <person name="Ley R."/>
            <person name="Guruge J."/>
            <person name="Turnbaugh P.J."/>
            <person name="Mahowald M."/>
            <person name="Liep D."/>
            <person name="Gordon J."/>
        </authorList>
    </citation>
    <scope>NUCLEOTIDE SEQUENCE [LARGE SCALE GENOMIC DNA]</scope>
    <source>
        <strain evidence="2 3">DSM 13279</strain>
    </source>
</reference>
<dbReference type="STRING" id="445975.COLSTE_00405"/>
<dbReference type="SUPFAM" id="SSF56300">
    <property type="entry name" value="Metallo-dependent phosphatases"/>
    <property type="match status" value="1"/>
</dbReference>
<evidence type="ECO:0000313" key="2">
    <source>
        <dbReference type="EMBL" id="EEA91399.1"/>
    </source>
</evidence>
<dbReference type="Proteomes" id="UP000003560">
    <property type="component" value="Unassembled WGS sequence"/>
</dbReference>